<evidence type="ECO:0000313" key="2">
    <source>
        <dbReference type="Proteomes" id="UP001152300"/>
    </source>
</evidence>
<organism evidence="1 2">
    <name type="scientific">Sclerotinia nivalis</name>
    <dbReference type="NCBI Taxonomy" id="352851"/>
    <lineage>
        <taxon>Eukaryota</taxon>
        <taxon>Fungi</taxon>
        <taxon>Dikarya</taxon>
        <taxon>Ascomycota</taxon>
        <taxon>Pezizomycotina</taxon>
        <taxon>Leotiomycetes</taxon>
        <taxon>Helotiales</taxon>
        <taxon>Sclerotiniaceae</taxon>
        <taxon>Sclerotinia</taxon>
    </lineage>
</organism>
<name>A0A9X0DPH6_9HELO</name>
<protein>
    <submittedName>
        <fullName evidence="1">Uncharacterized protein</fullName>
    </submittedName>
</protein>
<dbReference type="EMBL" id="JAPEIS010000001">
    <property type="protein sequence ID" value="KAJ8070834.1"/>
    <property type="molecule type" value="Genomic_DNA"/>
</dbReference>
<comment type="caution">
    <text evidence="1">The sequence shown here is derived from an EMBL/GenBank/DDBJ whole genome shotgun (WGS) entry which is preliminary data.</text>
</comment>
<dbReference type="AlphaFoldDB" id="A0A9X0DPH6"/>
<sequence>MTINEDWQRFREVESMELEEKKNNVMAADMGDSEEARETVEDVGHIGGNGQVDEDRARWKKNLSFFT</sequence>
<accession>A0A9X0DPH6</accession>
<keyword evidence="2" id="KW-1185">Reference proteome</keyword>
<reference evidence="1" key="1">
    <citation type="submission" date="2022-11" db="EMBL/GenBank/DDBJ databases">
        <title>Genome Resource of Sclerotinia nivalis Strain SnTB1, a Plant Pathogen Isolated from American Ginseng.</title>
        <authorList>
            <person name="Fan S."/>
        </authorList>
    </citation>
    <scope>NUCLEOTIDE SEQUENCE</scope>
    <source>
        <strain evidence="1">SnTB1</strain>
    </source>
</reference>
<proteinExistence type="predicted"/>
<evidence type="ECO:0000313" key="1">
    <source>
        <dbReference type="EMBL" id="KAJ8070834.1"/>
    </source>
</evidence>
<gene>
    <name evidence="1" type="ORF">OCU04_001196</name>
</gene>
<dbReference type="Proteomes" id="UP001152300">
    <property type="component" value="Unassembled WGS sequence"/>
</dbReference>